<protein>
    <recommendedName>
        <fullName evidence="5">Thioredoxin domain-containing protein</fullName>
    </recommendedName>
</protein>
<evidence type="ECO:0000259" key="5">
    <source>
        <dbReference type="PROSITE" id="PS51352"/>
    </source>
</evidence>
<reference evidence="6" key="1">
    <citation type="submission" date="2022-10" db="EMBL/GenBank/DDBJ databases">
        <authorList>
            <person name="Byrne P K."/>
        </authorList>
    </citation>
    <scope>NUCLEOTIDE SEQUENCE</scope>
    <source>
        <strain evidence="6">IFO1815</strain>
    </source>
</reference>
<evidence type="ECO:0000256" key="1">
    <source>
        <dbReference type="ARBA" id="ARBA00006347"/>
    </source>
</evidence>
<sequence length="277" mass="32465">MKLYGYLISMLSLCGVILPVLAYSETVTMVKSVEQYFDTCNRNDSYIMIKYYTSWCQHCKTLAPVYEELGELYAKDANKEDIPINFLEVNCEFFGPTLCTDLPGFPILELIKPRTRPLNVPELDYSSMKFHQRLWQRIKTRFHNPKYQLDPSRVVRFEGSRNIKSLSNFIDTVRSKDAENKFIEHVFDDSKNCDEEFLSQQRLCKAGKEYRFTTLSKLYEDMSGLKKERKKLEASIKSNMNNISEDVKEKMEVVRLQLKLLSHMEEQLGSITNHDEL</sequence>
<feature type="chain" id="PRO_5041310756" description="Thioredoxin domain-containing protein" evidence="4">
    <location>
        <begin position="23"/>
        <end position="277"/>
    </location>
</feature>
<comment type="similarity">
    <text evidence="1">Belongs to the protein disulfide isomerase family.</text>
</comment>
<keyword evidence="3" id="KW-0175">Coiled coil</keyword>
<feature type="domain" description="Thioredoxin" evidence="5">
    <location>
        <begin position="12"/>
        <end position="175"/>
    </location>
</feature>
<evidence type="ECO:0000313" key="6">
    <source>
        <dbReference type="EMBL" id="CAI4036235.1"/>
    </source>
</evidence>
<organism evidence="6 7">
    <name type="scientific">Saccharomyces mikatae IFO 1815</name>
    <dbReference type="NCBI Taxonomy" id="226126"/>
    <lineage>
        <taxon>Eukaryota</taxon>
        <taxon>Fungi</taxon>
        <taxon>Dikarya</taxon>
        <taxon>Ascomycota</taxon>
        <taxon>Saccharomycotina</taxon>
        <taxon>Saccharomycetes</taxon>
        <taxon>Saccharomycetales</taxon>
        <taxon>Saccharomycetaceae</taxon>
        <taxon>Saccharomyces</taxon>
    </lineage>
</organism>
<dbReference type="InterPro" id="IPR051063">
    <property type="entry name" value="PDI"/>
</dbReference>
<gene>
    <name evidence="6" type="primary">SMKI15G0730</name>
    <name evidence="6" type="ORF">SMKI_15G0730</name>
</gene>
<evidence type="ECO:0000256" key="2">
    <source>
        <dbReference type="ARBA" id="ARBA00022729"/>
    </source>
</evidence>
<dbReference type="Proteomes" id="UP001161438">
    <property type="component" value="Chromosome 15"/>
</dbReference>
<dbReference type="Gene3D" id="3.40.30.10">
    <property type="entry name" value="Glutaredoxin"/>
    <property type="match status" value="1"/>
</dbReference>
<dbReference type="Pfam" id="PF00085">
    <property type="entry name" value="Thioredoxin"/>
    <property type="match status" value="1"/>
</dbReference>
<dbReference type="PANTHER" id="PTHR45672:SF3">
    <property type="entry name" value="THIOREDOXIN DOMAIN-CONTAINING PROTEIN 5"/>
    <property type="match status" value="1"/>
</dbReference>
<dbReference type="PANTHER" id="PTHR45672">
    <property type="entry name" value="PROTEIN DISULFIDE-ISOMERASE C17H9.14C-RELATED"/>
    <property type="match status" value="1"/>
</dbReference>
<dbReference type="GO" id="GO:0006457">
    <property type="term" value="P:protein folding"/>
    <property type="evidence" value="ECO:0007669"/>
    <property type="project" value="TreeGrafter"/>
</dbReference>
<dbReference type="GO" id="GO:0005783">
    <property type="term" value="C:endoplasmic reticulum"/>
    <property type="evidence" value="ECO:0007669"/>
    <property type="project" value="TreeGrafter"/>
</dbReference>
<evidence type="ECO:0000256" key="4">
    <source>
        <dbReference type="SAM" id="SignalP"/>
    </source>
</evidence>
<keyword evidence="7" id="KW-1185">Reference proteome</keyword>
<dbReference type="AlphaFoldDB" id="A0AA35IU77"/>
<dbReference type="InterPro" id="IPR036249">
    <property type="entry name" value="Thioredoxin-like_sf"/>
</dbReference>
<accession>A0AA35IU77</accession>
<name>A0AA35IU77_SACMI</name>
<dbReference type="InterPro" id="IPR013766">
    <property type="entry name" value="Thioredoxin_domain"/>
</dbReference>
<evidence type="ECO:0000256" key="3">
    <source>
        <dbReference type="SAM" id="Coils"/>
    </source>
</evidence>
<proteinExistence type="inferred from homology"/>
<dbReference type="EMBL" id="OX365771">
    <property type="protein sequence ID" value="CAI4036235.1"/>
    <property type="molecule type" value="Genomic_DNA"/>
</dbReference>
<feature type="signal peptide" evidence="4">
    <location>
        <begin position="1"/>
        <end position="22"/>
    </location>
</feature>
<keyword evidence="2 4" id="KW-0732">Signal</keyword>
<dbReference type="GeneID" id="80921143"/>
<dbReference type="RefSeq" id="XP_056079355.1">
    <property type="nucleotide sequence ID" value="XM_056225547.1"/>
</dbReference>
<dbReference type="PROSITE" id="PS51352">
    <property type="entry name" value="THIOREDOXIN_2"/>
    <property type="match status" value="1"/>
</dbReference>
<dbReference type="GO" id="GO:0003756">
    <property type="term" value="F:protein disulfide isomerase activity"/>
    <property type="evidence" value="ECO:0007669"/>
    <property type="project" value="TreeGrafter"/>
</dbReference>
<feature type="coiled-coil region" evidence="3">
    <location>
        <begin position="215"/>
        <end position="242"/>
    </location>
</feature>
<evidence type="ECO:0000313" key="7">
    <source>
        <dbReference type="Proteomes" id="UP001161438"/>
    </source>
</evidence>
<dbReference type="SUPFAM" id="SSF52833">
    <property type="entry name" value="Thioredoxin-like"/>
    <property type="match status" value="1"/>
</dbReference>